<dbReference type="OrthoDB" id="5292899at2"/>
<dbReference type="InterPro" id="IPR007372">
    <property type="entry name" value="Lipid/polyisoprenoid-bd_YceI"/>
</dbReference>
<dbReference type="RefSeq" id="WP_123896510.1">
    <property type="nucleotide sequence ID" value="NZ_RPFJ01000003.1"/>
</dbReference>
<organism evidence="2 3">
    <name type="scientific">Aureibaculum marinum</name>
    <dbReference type="NCBI Taxonomy" id="2487930"/>
    <lineage>
        <taxon>Bacteria</taxon>
        <taxon>Pseudomonadati</taxon>
        <taxon>Bacteroidota</taxon>
        <taxon>Flavobacteriia</taxon>
        <taxon>Flavobacteriales</taxon>
        <taxon>Flavobacteriaceae</taxon>
        <taxon>Aureibaculum</taxon>
    </lineage>
</organism>
<feature type="domain" description="Lipid/polyisoprenoid-binding YceI-like" evidence="1">
    <location>
        <begin position="35"/>
        <end position="166"/>
    </location>
</feature>
<dbReference type="SUPFAM" id="SSF101874">
    <property type="entry name" value="YceI-like"/>
    <property type="match status" value="1"/>
</dbReference>
<evidence type="ECO:0000313" key="2">
    <source>
        <dbReference type="EMBL" id="RPD99545.1"/>
    </source>
</evidence>
<reference evidence="2 3" key="1">
    <citation type="submission" date="2018-11" db="EMBL/GenBank/DDBJ databases">
        <title>Aureibaculum marinum gen. nov., sp. nov., a member of the family Flavobacteriaceae isolated from the Bohai Sea.</title>
        <authorList>
            <person name="Ji X."/>
        </authorList>
    </citation>
    <scope>NUCLEOTIDE SEQUENCE [LARGE SCALE GENOMIC DNA]</scope>
    <source>
        <strain evidence="2 3">BH-SD17</strain>
    </source>
</reference>
<gene>
    <name evidence="2" type="ORF">EGM88_03085</name>
</gene>
<evidence type="ECO:0000259" key="1">
    <source>
        <dbReference type="Pfam" id="PF04264"/>
    </source>
</evidence>
<evidence type="ECO:0000313" key="3">
    <source>
        <dbReference type="Proteomes" id="UP000270856"/>
    </source>
</evidence>
<dbReference type="Gene3D" id="2.40.128.110">
    <property type="entry name" value="Lipid/polyisoprenoid-binding, YceI-like"/>
    <property type="match status" value="1"/>
</dbReference>
<dbReference type="AlphaFoldDB" id="A0A3N4NUV0"/>
<comment type="caution">
    <text evidence="2">The sequence shown here is derived from an EMBL/GenBank/DDBJ whole genome shotgun (WGS) entry which is preliminary data.</text>
</comment>
<proteinExistence type="predicted"/>
<name>A0A3N4NUV0_9FLAO</name>
<dbReference type="Pfam" id="PF04264">
    <property type="entry name" value="YceI"/>
    <property type="match status" value="1"/>
</dbReference>
<dbReference type="InterPro" id="IPR036761">
    <property type="entry name" value="TTHA0802/YceI-like_sf"/>
</dbReference>
<sequence length="203" mass="22091">MNLIKKSTFIVLGIVLGLSAISCKKEVKKESAKFSIEPKTTTVNWIGYKTTDKIAVKGEFKEIKINNIKKDTSAIGAINGTTFDLPISSLFSNDSIRDSKLKELFFGVMDATVSLTGTLNLNDDGTGNIDMKMNNVQHKIPITYTASGQLVELKGTMNIEDFKANAALESLSKACYDLHTGPDGVSKTWSEVGISAAIYLKKE</sequence>
<protein>
    <submittedName>
        <fullName evidence="2">YceI family protein</fullName>
    </submittedName>
</protein>
<dbReference type="EMBL" id="RPFJ01000003">
    <property type="protein sequence ID" value="RPD99545.1"/>
    <property type="molecule type" value="Genomic_DNA"/>
</dbReference>
<accession>A0A3N4NUV0</accession>
<keyword evidence="3" id="KW-1185">Reference proteome</keyword>
<dbReference type="Proteomes" id="UP000270856">
    <property type="component" value="Unassembled WGS sequence"/>
</dbReference>
<dbReference type="PROSITE" id="PS51257">
    <property type="entry name" value="PROKAR_LIPOPROTEIN"/>
    <property type="match status" value="1"/>
</dbReference>